<accession>A0A222FPP8</accession>
<evidence type="ECO:0000256" key="1">
    <source>
        <dbReference type="SAM" id="MobiDB-lite"/>
    </source>
</evidence>
<organism evidence="2 3">
    <name type="scientific">Bacterioplanes sanyensis</name>
    <dbReference type="NCBI Taxonomy" id="1249553"/>
    <lineage>
        <taxon>Bacteria</taxon>
        <taxon>Pseudomonadati</taxon>
        <taxon>Pseudomonadota</taxon>
        <taxon>Gammaproteobacteria</taxon>
        <taxon>Oceanospirillales</taxon>
        <taxon>Oceanospirillaceae</taxon>
        <taxon>Bacterioplanes</taxon>
    </lineage>
</organism>
<feature type="region of interest" description="Disordered" evidence="1">
    <location>
        <begin position="1"/>
        <end position="23"/>
    </location>
</feature>
<dbReference type="Pfam" id="PF05960">
    <property type="entry name" value="DUF885"/>
    <property type="match status" value="1"/>
</dbReference>
<dbReference type="InterPro" id="IPR010281">
    <property type="entry name" value="DUF885"/>
</dbReference>
<evidence type="ECO:0008006" key="4">
    <source>
        <dbReference type="Google" id="ProtNLM"/>
    </source>
</evidence>
<dbReference type="PANTHER" id="PTHR33361">
    <property type="entry name" value="GLR0591 PROTEIN"/>
    <property type="match status" value="1"/>
</dbReference>
<dbReference type="KEGG" id="bsan:CHH28_17555"/>
<keyword evidence="3" id="KW-1185">Reference proteome</keyword>
<protein>
    <recommendedName>
        <fullName evidence="4">DUF885 domain-containing protein</fullName>
    </recommendedName>
</protein>
<evidence type="ECO:0000313" key="3">
    <source>
        <dbReference type="Proteomes" id="UP000202440"/>
    </source>
</evidence>
<dbReference type="PANTHER" id="PTHR33361:SF2">
    <property type="entry name" value="DUF885 DOMAIN-CONTAINING PROTEIN"/>
    <property type="match status" value="1"/>
</dbReference>
<gene>
    <name evidence="2" type="ORF">CHH28_17555</name>
</gene>
<dbReference type="Proteomes" id="UP000202440">
    <property type="component" value="Chromosome"/>
</dbReference>
<dbReference type="AlphaFoldDB" id="A0A222FPP8"/>
<dbReference type="EMBL" id="CP022530">
    <property type="protein sequence ID" value="ASP40371.1"/>
    <property type="molecule type" value="Genomic_DNA"/>
</dbReference>
<sequence>MTTPTKPTATPSPQYSQQQRQQASEQFQATWQQFQTLTLANDPLLRQTLGHNGEFEWADISAEAQAQQLQDWQTLRQQLTDIEQAALSDDEKSRYDALISRLEQQLLSAPFSALALDLTGPNAWQRVIPTTLIAHHPVERISDVYDYRDRLQGAAELLVRWREQWQQADQRFLPPQSAFDLAISDIDRLLDGQPFAEKAAHHSPLWADIQGKITRLDLYPSSQRVLQQRLQRTLVKQLGPALTAVRAELQQLRAQAPAFAALNQHPDGLRYYQLQLHDFTDSQWDAQHWHNLATQQVRRLQQQWLQGGELGSEQRFSDLLAAAPLISDVDAQIQAQQSLLEQASKALAGRWDSNELPALAVLAEPDLVQAFTDVARYRPGQYRINPTALQAMTHYQLMATSLRRGLAAHWQFYNATQPYQTAMLTSHATEAGWQAYAAQQLLPQLEKQHSDWRRAIVLSELNDACLAVVDTGIHALNWSQGQTENFLSSQCNLSPAWQAHWLMRIQDQPAAAVAAFAGLQQWQQLTASTNTDVGGLLRRGPLPLDTLRSITSAD</sequence>
<name>A0A222FPP8_9GAMM</name>
<reference evidence="2 3" key="1">
    <citation type="submission" date="2017-07" db="EMBL/GenBank/DDBJ databases">
        <title>Annotated genome sequence of Bacterioplanes sanyensis isolated from Red Sea.</title>
        <authorList>
            <person name="Rehman Z.U."/>
        </authorList>
    </citation>
    <scope>NUCLEOTIDE SEQUENCE [LARGE SCALE GENOMIC DNA]</scope>
    <source>
        <strain evidence="2 3">NV9</strain>
    </source>
</reference>
<evidence type="ECO:0000313" key="2">
    <source>
        <dbReference type="EMBL" id="ASP40371.1"/>
    </source>
</evidence>
<dbReference type="RefSeq" id="WP_094061538.1">
    <property type="nucleotide sequence ID" value="NZ_CP022530.1"/>
</dbReference>
<proteinExistence type="predicted"/>